<organism evidence="2 3">
    <name type="scientific">Pleionea litopenaei</name>
    <dbReference type="NCBI Taxonomy" id="3070815"/>
    <lineage>
        <taxon>Bacteria</taxon>
        <taxon>Pseudomonadati</taxon>
        <taxon>Pseudomonadota</taxon>
        <taxon>Gammaproteobacteria</taxon>
        <taxon>Oceanospirillales</taxon>
        <taxon>Pleioneaceae</taxon>
        <taxon>Pleionea</taxon>
    </lineage>
</organism>
<keyword evidence="2" id="KW-0378">Hydrolase</keyword>
<dbReference type="SUPFAM" id="SSF56601">
    <property type="entry name" value="beta-lactamase/transpeptidase-like"/>
    <property type="match status" value="1"/>
</dbReference>
<protein>
    <submittedName>
        <fullName evidence="2">Serine hydrolase</fullName>
        <ecNumber evidence="2">3.-.-.-</ecNumber>
    </submittedName>
</protein>
<name>A0AA51RS64_9GAMM</name>
<dbReference type="Proteomes" id="UP001239782">
    <property type="component" value="Chromosome"/>
</dbReference>
<dbReference type="InterPro" id="IPR001466">
    <property type="entry name" value="Beta-lactam-related"/>
</dbReference>
<accession>A0AA51RS64</accession>
<dbReference type="EC" id="3.-.-.-" evidence="2"/>
<reference evidence="2 3" key="1">
    <citation type="submission" date="2023-08" db="EMBL/GenBank/DDBJ databases">
        <title>Pleionea litopenaei sp. nov., isolated from stomach of juvenile Litopenaeus vannamei.</title>
        <authorList>
            <person name="Rho A.M."/>
            <person name="Hwang C.Y."/>
        </authorList>
    </citation>
    <scope>NUCLEOTIDE SEQUENCE [LARGE SCALE GENOMIC DNA]</scope>
    <source>
        <strain evidence="2 3">HL-JVS1</strain>
    </source>
</reference>
<dbReference type="Gene3D" id="3.40.710.10">
    <property type="entry name" value="DD-peptidase/beta-lactamase superfamily"/>
    <property type="match status" value="1"/>
</dbReference>
<dbReference type="AlphaFoldDB" id="A0AA51RS64"/>
<dbReference type="PANTHER" id="PTHR43283:SF7">
    <property type="entry name" value="BETA-LACTAMASE-RELATED DOMAIN-CONTAINING PROTEIN"/>
    <property type="match status" value="1"/>
</dbReference>
<dbReference type="GO" id="GO:0016787">
    <property type="term" value="F:hydrolase activity"/>
    <property type="evidence" value="ECO:0007669"/>
    <property type="project" value="UniProtKB-KW"/>
</dbReference>
<feature type="domain" description="Beta-lactamase-related" evidence="1">
    <location>
        <begin position="77"/>
        <end position="240"/>
    </location>
</feature>
<dbReference type="EMBL" id="CP133548">
    <property type="protein sequence ID" value="WMS86555.1"/>
    <property type="molecule type" value="Genomic_DNA"/>
</dbReference>
<dbReference type="RefSeq" id="WP_309201700.1">
    <property type="nucleotide sequence ID" value="NZ_CP133548.1"/>
</dbReference>
<proteinExistence type="predicted"/>
<evidence type="ECO:0000313" key="3">
    <source>
        <dbReference type="Proteomes" id="UP001239782"/>
    </source>
</evidence>
<dbReference type="Pfam" id="PF00144">
    <property type="entry name" value="Beta-lactamase"/>
    <property type="match status" value="1"/>
</dbReference>
<dbReference type="KEGG" id="plei:Q9312_15145"/>
<dbReference type="PROSITE" id="PS51257">
    <property type="entry name" value="PROKAR_LIPOPROTEIN"/>
    <property type="match status" value="1"/>
</dbReference>
<evidence type="ECO:0000313" key="2">
    <source>
        <dbReference type="EMBL" id="WMS86555.1"/>
    </source>
</evidence>
<sequence length="365" mass="41516">MLKYLVFFIFLVIVLSGCAQKRVVPLERNDGLKINAPENVGIDQRLLKSASSEIYQYRENSVSPTLQKNKKYVGITSLLVARKNQLVFERYFNGAALETPVPAASFSKSVLSALIGIAIGEGKIPSVETSLYDYSDYPELQHWDDRKAAIQLRHLLTMTTGWDCGNIGDYESHCGAEMDKHTDPYKWVLDLPMVAKPGEIFNYNDAVHRFLGAIIAIATDQYATRYYQEKLMLPMQMENNVLQTSTMTSREMLKFGLLYLNQGRFQDQQIVPESWVKQSTQVQVPFKQSQQLQGYGYLWWVYDFSVGQQTFSGYYAAGNGGQYAFVIPALELVVVFTGINYGSTYYMKQPFEIMEQYILPSVHSS</sequence>
<evidence type="ECO:0000259" key="1">
    <source>
        <dbReference type="Pfam" id="PF00144"/>
    </source>
</evidence>
<dbReference type="PANTHER" id="PTHR43283">
    <property type="entry name" value="BETA-LACTAMASE-RELATED"/>
    <property type="match status" value="1"/>
</dbReference>
<dbReference type="InterPro" id="IPR012338">
    <property type="entry name" value="Beta-lactam/transpept-like"/>
</dbReference>
<keyword evidence="3" id="KW-1185">Reference proteome</keyword>
<gene>
    <name evidence="2" type="ORF">Q9312_15145</name>
</gene>
<dbReference type="InterPro" id="IPR050789">
    <property type="entry name" value="Diverse_Enzym_Activities"/>
</dbReference>